<name>A0ACB9QBH9_BAUVA</name>
<gene>
    <name evidence="1" type="ORF">L6164_001372</name>
</gene>
<evidence type="ECO:0000313" key="2">
    <source>
        <dbReference type="Proteomes" id="UP000828941"/>
    </source>
</evidence>
<proteinExistence type="predicted"/>
<sequence length="250" mass="28664">MGISHVSISPSSSEQKLLSFEPSSSRRLRMVEFLIQSAQELELAPIVKYSALSLFADRFFPSLPRFIGDGDSENWLFQPLRESNLQLFVLISTWISSKIHDSCPLSVRCLKSLADKVIKEQHFTTRDFVDAEVLFMQVLNFEIGTANIAFLLLEQLLIQIKIVARVGELINFEACMEIMDLLYEKEETSCLYSHPLYVAASILVVSYVITVPKQRWEFPVLPWVKFVTSCKEEDITKMVREILKHVIEPS</sequence>
<evidence type="ECO:0000313" key="1">
    <source>
        <dbReference type="EMBL" id="KAI4357424.1"/>
    </source>
</evidence>
<comment type="caution">
    <text evidence="1">The sequence shown here is derived from an EMBL/GenBank/DDBJ whole genome shotgun (WGS) entry which is preliminary data.</text>
</comment>
<organism evidence="1 2">
    <name type="scientific">Bauhinia variegata</name>
    <name type="common">Purple orchid tree</name>
    <name type="synonym">Phanera variegata</name>
    <dbReference type="NCBI Taxonomy" id="167791"/>
    <lineage>
        <taxon>Eukaryota</taxon>
        <taxon>Viridiplantae</taxon>
        <taxon>Streptophyta</taxon>
        <taxon>Embryophyta</taxon>
        <taxon>Tracheophyta</taxon>
        <taxon>Spermatophyta</taxon>
        <taxon>Magnoliopsida</taxon>
        <taxon>eudicotyledons</taxon>
        <taxon>Gunneridae</taxon>
        <taxon>Pentapetalae</taxon>
        <taxon>rosids</taxon>
        <taxon>fabids</taxon>
        <taxon>Fabales</taxon>
        <taxon>Fabaceae</taxon>
        <taxon>Cercidoideae</taxon>
        <taxon>Cercideae</taxon>
        <taxon>Bauhiniinae</taxon>
        <taxon>Bauhinia</taxon>
    </lineage>
</organism>
<protein>
    <submittedName>
        <fullName evidence="1">Uncharacterized protein</fullName>
    </submittedName>
</protein>
<keyword evidence="2" id="KW-1185">Reference proteome</keyword>
<accession>A0ACB9QBH9</accession>
<dbReference type="EMBL" id="CM039426">
    <property type="protein sequence ID" value="KAI4357424.1"/>
    <property type="molecule type" value="Genomic_DNA"/>
</dbReference>
<reference evidence="1 2" key="1">
    <citation type="journal article" date="2022" name="DNA Res.">
        <title>Chromosomal-level genome assembly of the orchid tree Bauhinia variegata (Leguminosae; Cercidoideae) supports the allotetraploid origin hypothesis of Bauhinia.</title>
        <authorList>
            <person name="Zhong Y."/>
            <person name="Chen Y."/>
            <person name="Zheng D."/>
            <person name="Pang J."/>
            <person name="Liu Y."/>
            <person name="Luo S."/>
            <person name="Meng S."/>
            <person name="Qian L."/>
            <person name="Wei D."/>
            <person name="Dai S."/>
            <person name="Zhou R."/>
        </authorList>
    </citation>
    <scope>NUCLEOTIDE SEQUENCE [LARGE SCALE GENOMIC DNA]</scope>
    <source>
        <strain evidence="1">BV-YZ2020</strain>
    </source>
</reference>
<dbReference type="Proteomes" id="UP000828941">
    <property type="component" value="Chromosome 1"/>
</dbReference>